<evidence type="ECO:0000313" key="4">
    <source>
        <dbReference type="EMBL" id="KAG7090934.1"/>
    </source>
</evidence>
<dbReference type="Proteomes" id="UP001049176">
    <property type="component" value="Chromosome 6"/>
</dbReference>
<evidence type="ECO:0000313" key="5">
    <source>
        <dbReference type="Proteomes" id="UP001049176"/>
    </source>
</evidence>
<evidence type="ECO:0008006" key="6">
    <source>
        <dbReference type="Google" id="ProtNLM"/>
    </source>
</evidence>
<gene>
    <name evidence="4" type="ORF">E1B28_010007</name>
</gene>
<dbReference type="Pfam" id="PF03446">
    <property type="entry name" value="NAD_binding_2"/>
    <property type="match status" value="1"/>
</dbReference>
<accession>A0A9P7UT75</accession>
<dbReference type="SUPFAM" id="SSF48179">
    <property type="entry name" value="6-phosphogluconate dehydrogenase C-terminal domain-like"/>
    <property type="match status" value="1"/>
</dbReference>
<dbReference type="InterPro" id="IPR006115">
    <property type="entry name" value="6PGDH_NADP-bd"/>
</dbReference>
<dbReference type="InterPro" id="IPR013328">
    <property type="entry name" value="6PGD_dom2"/>
</dbReference>
<dbReference type="GeneID" id="66079083"/>
<dbReference type="InterPro" id="IPR008927">
    <property type="entry name" value="6-PGluconate_DH-like_C_sf"/>
</dbReference>
<evidence type="ECO:0000256" key="1">
    <source>
        <dbReference type="ARBA" id="ARBA00007598"/>
    </source>
</evidence>
<feature type="domain" description="Phosphogluconate dehydrogenase NAD-binding putative C-terminal" evidence="3">
    <location>
        <begin position="233"/>
        <end position="300"/>
    </location>
</feature>
<dbReference type="KEGG" id="more:E1B28_010007"/>
<sequence>MLAIPIYILILYAHDVAYTISRKSLTPTTMVTVAVVAAGAMGSAIGRRLSQHGCTVLTILEGRSDASRRRAADCGMEDVTFSYITEHADYLLSILPPSHAYSFAEHFLHKQTSTAGGLKRDKQDGLIFVDCNAVNPVTVKRIGDLFTGESTRFIDAGIIGGPPFEEYDPTIYASASDKDALEKFGYLSQYGLKISLIRGGNGVGDASALKMSYAGMTKGTTALYVTMILAAQASSPATTEALLHELRASQPEFLKRISRAIPSMLPKAYRWVGEMEEIAGFIESPERETYRGIAKLYQRIERSLEEEEAAGDIAVLKRFAEAASR</sequence>
<dbReference type="PANTHER" id="PTHR43580:SF2">
    <property type="entry name" value="CYTOKINE-LIKE NUCLEAR FACTOR N-PAC"/>
    <property type="match status" value="1"/>
</dbReference>
<dbReference type="GO" id="GO:0050661">
    <property type="term" value="F:NADP binding"/>
    <property type="evidence" value="ECO:0007669"/>
    <property type="project" value="InterPro"/>
</dbReference>
<proteinExistence type="inferred from homology"/>
<comment type="similarity">
    <text evidence="1">Belongs to the HIBADH-related family. NP60 subfamily.</text>
</comment>
<evidence type="ECO:0000259" key="2">
    <source>
        <dbReference type="Pfam" id="PF03446"/>
    </source>
</evidence>
<dbReference type="InterPro" id="IPR051265">
    <property type="entry name" value="HIBADH-related_NP60_sf"/>
</dbReference>
<comment type="caution">
    <text evidence="4">The sequence shown here is derived from an EMBL/GenBank/DDBJ whole genome shotgun (WGS) entry which is preliminary data.</text>
</comment>
<organism evidence="4 5">
    <name type="scientific">Marasmius oreades</name>
    <name type="common">fairy-ring Marasmius</name>
    <dbReference type="NCBI Taxonomy" id="181124"/>
    <lineage>
        <taxon>Eukaryota</taxon>
        <taxon>Fungi</taxon>
        <taxon>Dikarya</taxon>
        <taxon>Basidiomycota</taxon>
        <taxon>Agaricomycotina</taxon>
        <taxon>Agaricomycetes</taxon>
        <taxon>Agaricomycetidae</taxon>
        <taxon>Agaricales</taxon>
        <taxon>Marasmiineae</taxon>
        <taxon>Marasmiaceae</taxon>
        <taxon>Marasmius</taxon>
    </lineage>
</organism>
<reference evidence="4" key="1">
    <citation type="journal article" date="2021" name="Genome Biol. Evol.">
        <title>The assembled and annotated genome of the fairy-ring fungus Marasmius oreades.</title>
        <authorList>
            <person name="Hiltunen M."/>
            <person name="Ament-Velasquez S.L."/>
            <person name="Johannesson H."/>
        </authorList>
    </citation>
    <scope>NUCLEOTIDE SEQUENCE</scope>
    <source>
        <strain evidence="4">03SP1</strain>
    </source>
</reference>
<dbReference type="RefSeq" id="XP_043007404.1">
    <property type="nucleotide sequence ID" value="XM_043154944.1"/>
</dbReference>
<dbReference type="AlphaFoldDB" id="A0A9P7UT75"/>
<name>A0A9P7UT75_9AGAR</name>
<evidence type="ECO:0000259" key="3">
    <source>
        <dbReference type="Pfam" id="PF09130"/>
    </source>
</evidence>
<dbReference type="SUPFAM" id="SSF51735">
    <property type="entry name" value="NAD(P)-binding Rossmann-fold domains"/>
    <property type="match status" value="1"/>
</dbReference>
<protein>
    <recommendedName>
        <fullName evidence="6">Phosphogluconate dehydrogenase NAD-binding putative C-terminal domain-containing protein</fullName>
    </recommendedName>
</protein>
<feature type="domain" description="6-phosphogluconate dehydrogenase NADP-binding" evidence="2">
    <location>
        <begin position="33"/>
        <end position="179"/>
    </location>
</feature>
<dbReference type="InterPro" id="IPR036291">
    <property type="entry name" value="NAD(P)-bd_dom_sf"/>
</dbReference>
<dbReference type="PANTHER" id="PTHR43580">
    <property type="entry name" value="OXIDOREDUCTASE GLYR1-RELATED"/>
    <property type="match status" value="1"/>
</dbReference>
<dbReference type="InterPro" id="IPR015814">
    <property type="entry name" value="Pgluconate_DH_NAD-bd_C"/>
</dbReference>
<dbReference type="Pfam" id="PF09130">
    <property type="entry name" value="DUF1932"/>
    <property type="match status" value="1"/>
</dbReference>
<dbReference type="EMBL" id="CM032186">
    <property type="protein sequence ID" value="KAG7090934.1"/>
    <property type="molecule type" value="Genomic_DNA"/>
</dbReference>
<dbReference type="Gene3D" id="3.40.50.720">
    <property type="entry name" value="NAD(P)-binding Rossmann-like Domain"/>
    <property type="match status" value="1"/>
</dbReference>
<dbReference type="OrthoDB" id="9988102at2759"/>
<keyword evidence="5" id="KW-1185">Reference proteome</keyword>
<dbReference type="Gene3D" id="1.10.1040.10">
    <property type="entry name" value="N-(1-d-carboxylethyl)-l-norvaline Dehydrogenase, domain 2"/>
    <property type="match status" value="1"/>
</dbReference>